<evidence type="ECO:0000313" key="10">
    <source>
        <dbReference type="EMBL" id="QGR19954.1"/>
    </source>
</evidence>
<dbReference type="InterPro" id="IPR000802">
    <property type="entry name" value="Arsenical_pump_ArsB"/>
</dbReference>
<feature type="transmembrane region" description="Helical" evidence="8">
    <location>
        <begin position="56"/>
        <end position="81"/>
    </location>
</feature>
<feature type="transmembrane region" description="Helical" evidence="8">
    <location>
        <begin position="385"/>
        <end position="413"/>
    </location>
</feature>
<dbReference type="InterPro" id="IPR004680">
    <property type="entry name" value="Cit_transptr-like_dom"/>
</dbReference>
<name>A0A650CQ31_9CREN</name>
<keyword evidence="3" id="KW-0813">Transport</keyword>
<dbReference type="RefSeq" id="WP_156007269.1">
    <property type="nucleotide sequence ID" value="NZ_CP045483.1"/>
</dbReference>
<comment type="similarity">
    <text evidence="2">Belongs to the CitM (TC 2.A.11) transporter family.</text>
</comment>
<organism evidence="10 11">
    <name type="scientific">Stygiolobus azoricus</name>
    <dbReference type="NCBI Taxonomy" id="41675"/>
    <lineage>
        <taxon>Archaea</taxon>
        <taxon>Thermoproteota</taxon>
        <taxon>Thermoprotei</taxon>
        <taxon>Sulfolobales</taxon>
        <taxon>Sulfolobaceae</taxon>
        <taxon>Stygiolobus</taxon>
    </lineage>
</organism>
<keyword evidence="4" id="KW-1003">Cell membrane</keyword>
<evidence type="ECO:0000256" key="4">
    <source>
        <dbReference type="ARBA" id="ARBA00022475"/>
    </source>
</evidence>
<dbReference type="PRINTS" id="PR00758">
    <property type="entry name" value="ARSENICPUMP"/>
</dbReference>
<feature type="transmembrane region" description="Helical" evidence="8">
    <location>
        <begin position="215"/>
        <end position="233"/>
    </location>
</feature>
<dbReference type="GO" id="GO:0015105">
    <property type="term" value="F:arsenite transmembrane transporter activity"/>
    <property type="evidence" value="ECO:0007669"/>
    <property type="project" value="InterPro"/>
</dbReference>
<feature type="transmembrane region" description="Helical" evidence="8">
    <location>
        <begin position="303"/>
        <end position="327"/>
    </location>
</feature>
<keyword evidence="11" id="KW-1185">Reference proteome</keyword>
<dbReference type="Proteomes" id="UP000423396">
    <property type="component" value="Chromosome"/>
</dbReference>
<dbReference type="GeneID" id="42799031"/>
<evidence type="ECO:0000256" key="7">
    <source>
        <dbReference type="ARBA" id="ARBA00023136"/>
    </source>
</evidence>
<evidence type="ECO:0000256" key="5">
    <source>
        <dbReference type="ARBA" id="ARBA00022692"/>
    </source>
</evidence>
<evidence type="ECO:0000259" key="9">
    <source>
        <dbReference type="Pfam" id="PF03600"/>
    </source>
</evidence>
<dbReference type="PANTHER" id="PTHR43302">
    <property type="entry name" value="TRANSPORTER ARSB-RELATED"/>
    <property type="match status" value="1"/>
</dbReference>
<evidence type="ECO:0000256" key="6">
    <source>
        <dbReference type="ARBA" id="ARBA00022989"/>
    </source>
</evidence>
<evidence type="ECO:0000256" key="1">
    <source>
        <dbReference type="ARBA" id="ARBA00004651"/>
    </source>
</evidence>
<gene>
    <name evidence="10" type="ORF">D1868_08130</name>
</gene>
<keyword evidence="6 8" id="KW-1133">Transmembrane helix</keyword>
<feature type="domain" description="Citrate transporter-like" evidence="9">
    <location>
        <begin position="20"/>
        <end position="350"/>
    </location>
</feature>
<dbReference type="GO" id="GO:0005886">
    <property type="term" value="C:plasma membrane"/>
    <property type="evidence" value="ECO:0007669"/>
    <property type="project" value="UniProtKB-SubCell"/>
</dbReference>
<dbReference type="EMBL" id="CP045483">
    <property type="protein sequence ID" value="QGR19954.1"/>
    <property type="molecule type" value="Genomic_DNA"/>
</dbReference>
<feature type="transmembrane region" description="Helical" evidence="8">
    <location>
        <begin position="239"/>
        <end position="256"/>
    </location>
</feature>
<dbReference type="PANTHER" id="PTHR43302:SF5">
    <property type="entry name" value="TRANSPORTER ARSB-RELATED"/>
    <property type="match status" value="1"/>
</dbReference>
<dbReference type="KEGG" id="sazo:D1868_08130"/>
<evidence type="ECO:0000313" key="11">
    <source>
        <dbReference type="Proteomes" id="UP000423396"/>
    </source>
</evidence>
<dbReference type="AlphaFoldDB" id="A0A650CQ31"/>
<evidence type="ECO:0000256" key="2">
    <source>
        <dbReference type="ARBA" id="ARBA00009843"/>
    </source>
</evidence>
<protein>
    <submittedName>
        <fullName evidence="10">Anion transporter</fullName>
    </submittedName>
</protein>
<proteinExistence type="inferred from homology"/>
<comment type="subcellular location">
    <subcellularLocation>
        <location evidence="1">Cell membrane</location>
        <topology evidence="1">Multi-pass membrane protein</topology>
    </subcellularLocation>
</comment>
<feature type="transmembrane region" description="Helical" evidence="8">
    <location>
        <begin position="268"/>
        <end position="297"/>
    </location>
</feature>
<keyword evidence="5 8" id="KW-0812">Transmembrane</keyword>
<accession>A0A650CQ31</accession>
<reference evidence="10 11" key="1">
    <citation type="submission" date="2019-10" db="EMBL/GenBank/DDBJ databases">
        <title>Genome Sequences from Six Type Strain Members of the Archaeal Family Sulfolobaceae: Acidianus ambivalens, Acidianus infernus, Metallosphaera prunae, Stygiolobus azoricus, Sulfolobus metallicus, and Sulfurisphaera ohwakuensis.</title>
        <authorList>
            <person name="Counts J.A."/>
            <person name="Kelly R.M."/>
        </authorList>
    </citation>
    <scope>NUCLEOTIDE SEQUENCE [LARGE SCALE GENOMIC DNA]</scope>
    <source>
        <strain evidence="10 11">FC6</strain>
    </source>
</reference>
<sequence>MEFIALVIAIFTYLMIALRSITKIPPWASMFFGGVLMIVTGVISVDQAYSSINLDVIIFLITIFTFSSALEISGFLRYLAYKLVTKYRQPRKIIFFILLYSGLLSNLVTNDGVASSWTPVMLEASKAMNMDELPFLYTLAFGVTIGSVMMPTGNPQNLLILLEAHVPFLLFIGILIVPTFVNLILSYLVIVFLFKDKLKNVVIDDIEPVEIKDRRLAYLSLILLIITVLLFLALSALRIDIVLGSLVTSSLLLFMSKERRNIIQRIDWSTILFFIGLFIFTEGLFQGGVINLLYSFIPPPTNVLTIMVSSIALSQVLSNVPLVAIYIPEMQQLGVASIINWLALAAGSTIAGNFTILGAASNVIISEASEIRGGKSFNFFEFMKYATPVLLVNFTVLYLFISLAGTALIQLLAASH</sequence>
<dbReference type="Pfam" id="PF03600">
    <property type="entry name" value="CitMHS"/>
    <property type="match status" value="1"/>
</dbReference>
<feature type="transmembrane region" description="Helical" evidence="8">
    <location>
        <begin position="29"/>
        <end position="49"/>
    </location>
</feature>
<feature type="transmembrane region" description="Helical" evidence="8">
    <location>
        <begin position="133"/>
        <end position="150"/>
    </location>
</feature>
<evidence type="ECO:0000256" key="8">
    <source>
        <dbReference type="SAM" id="Phobius"/>
    </source>
</evidence>
<dbReference type="OrthoDB" id="86089at2157"/>
<feature type="transmembrane region" description="Helical" evidence="8">
    <location>
        <begin position="170"/>
        <end position="194"/>
    </location>
</feature>
<keyword evidence="7 8" id="KW-0472">Membrane</keyword>
<evidence type="ECO:0000256" key="3">
    <source>
        <dbReference type="ARBA" id="ARBA00022448"/>
    </source>
</evidence>
<feature type="transmembrane region" description="Helical" evidence="8">
    <location>
        <begin position="339"/>
        <end position="365"/>
    </location>
</feature>